<name>A0A1M2VAV2_TRAPU</name>
<dbReference type="SUPFAM" id="SSF50129">
    <property type="entry name" value="GroES-like"/>
    <property type="match status" value="1"/>
</dbReference>
<sequence length="61" mass="6687">MSAKHTTMTTEKNIPATQKTWRVTRKGKPEQVLKFADAPVSAKLKQGEVLIKVQAAALNPV</sequence>
<dbReference type="EMBL" id="MNAD01001519">
    <property type="protein sequence ID" value="OJT04699.1"/>
    <property type="molecule type" value="Genomic_DNA"/>
</dbReference>
<keyword evidence="2" id="KW-1185">Reference proteome</keyword>
<evidence type="ECO:0000313" key="2">
    <source>
        <dbReference type="Proteomes" id="UP000184267"/>
    </source>
</evidence>
<organism evidence="1 2">
    <name type="scientific">Trametes pubescens</name>
    <name type="common">White-rot fungus</name>
    <dbReference type="NCBI Taxonomy" id="154538"/>
    <lineage>
        <taxon>Eukaryota</taxon>
        <taxon>Fungi</taxon>
        <taxon>Dikarya</taxon>
        <taxon>Basidiomycota</taxon>
        <taxon>Agaricomycotina</taxon>
        <taxon>Agaricomycetes</taxon>
        <taxon>Polyporales</taxon>
        <taxon>Polyporaceae</taxon>
        <taxon>Trametes</taxon>
    </lineage>
</organism>
<comment type="caution">
    <text evidence="1">The sequence shown here is derived from an EMBL/GenBank/DDBJ whole genome shotgun (WGS) entry which is preliminary data.</text>
</comment>
<dbReference type="OrthoDB" id="3509362at2759"/>
<accession>A0A1M2VAV2</accession>
<evidence type="ECO:0000313" key="1">
    <source>
        <dbReference type="EMBL" id="OJT04699.1"/>
    </source>
</evidence>
<dbReference type="Gene3D" id="3.90.180.10">
    <property type="entry name" value="Medium-chain alcohol dehydrogenases, catalytic domain"/>
    <property type="match status" value="1"/>
</dbReference>
<dbReference type="InterPro" id="IPR011032">
    <property type="entry name" value="GroES-like_sf"/>
</dbReference>
<reference evidence="1 2" key="1">
    <citation type="submission" date="2016-10" db="EMBL/GenBank/DDBJ databases">
        <title>Genome sequence of the basidiomycete white-rot fungus Trametes pubescens.</title>
        <authorList>
            <person name="Makela M.R."/>
            <person name="Granchi Z."/>
            <person name="Peng M."/>
            <person name="De Vries R.P."/>
            <person name="Grigoriev I."/>
            <person name="Riley R."/>
            <person name="Hilden K."/>
        </authorList>
    </citation>
    <scope>NUCLEOTIDE SEQUENCE [LARGE SCALE GENOMIC DNA]</scope>
    <source>
        <strain evidence="1 2">FBCC735</strain>
    </source>
</reference>
<protein>
    <submittedName>
        <fullName evidence="1">Uncharacterized protein</fullName>
    </submittedName>
</protein>
<gene>
    <name evidence="1" type="ORF">TRAPUB_4493</name>
</gene>
<dbReference type="AlphaFoldDB" id="A0A1M2VAV2"/>
<proteinExistence type="predicted"/>
<dbReference type="Proteomes" id="UP000184267">
    <property type="component" value="Unassembled WGS sequence"/>
</dbReference>